<dbReference type="GeneID" id="45731461"/>
<dbReference type="Proteomes" id="UP000063434">
    <property type="component" value="Unassembled WGS sequence"/>
</dbReference>
<evidence type="ECO:0000256" key="1">
    <source>
        <dbReference type="ARBA" id="ARBA00004514"/>
    </source>
</evidence>
<dbReference type="EMBL" id="LCYC01000031">
    <property type="protein sequence ID" value="KWV76767.1"/>
    <property type="molecule type" value="Genomic_DNA"/>
</dbReference>
<evidence type="ECO:0000256" key="3">
    <source>
        <dbReference type="ARBA" id="ARBA00022795"/>
    </source>
</evidence>
<reference evidence="6 7" key="1">
    <citation type="submission" date="2015-05" db="EMBL/GenBank/DDBJ databases">
        <title>A genomic and transcriptomic approach to investigate the blue pigment phenotype in Pseudomonas fluorescens.</title>
        <authorList>
            <person name="Andreani N.A."/>
            <person name="Cardazzo B."/>
        </authorList>
    </citation>
    <scope>NUCLEOTIDE SEQUENCE [LARGE SCALE GENOMIC DNA]</scope>
    <source>
        <strain evidence="6 7">Ps_40</strain>
    </source>
</reference>
<dbReference type="RefSeq" id="WP_003192968.1">
    <property type="nucleotide sequence ID" value="NZ_JRXX01000085.1"/>
</dbReference>
<dbReference type="PATRIC" id="fig|294.195.peg.2285"/>
<dbReference type="Pfam" id="PF05400">
    <property type="entry name" value="FliT"/>
    <property type="match status" value="1"/>
</dbReference>
<keyword evidence="3" id="KW-1005">Bacterial flagellum biogenesis</keyword>
<organism evidence="6 7">
    <name type="scientific">Pseudomonas fluorescens</name>
    <dbReference type="NCBI Taxonomy" id="294"/>
    <lineage>
        <taxon>Bacteria</taxon>
        <taxon>Pseudomonadati</taxon>
        <taxon>Pseudomonadota</taxon>
        <taxon>Gammaproteobacteria</taxon>
        <taxon>Pseudomonadales</taxon>
        <taxon>Pseudomonadaceae</taxon>
        <taxon>Pseudomonas</taxon>
    </lineage>
</organism>
<accession>A0A120G0U3</accession>
<keyword evidence="2" id="KW-0963">Cytoplasm</keyword>
<protein>
    <recommendedName>
        <fullName evidence="5">Flagellar protein FliT</fullName>
    </recommendedName>
</protein>
<keyword evidence="4" id="KW-0143">Chaperone</keyword>
<dbReference type="InterPro" id="IPR008622">
    <property type="entry name" value="FliT"/>
</dbReference>
<evidence type="ECO:0000313" key="7">
    <source>
        <dbReference type="Proteomes" id="UP000063434"/>
    </source>
</evidence>
<evidence type="ECO:0000256" key="2">
    <source>
        <dbReference type="ARBA" id="ARBA00022490"/>
    </source>
</evidence>
<evidence type="ECO:0000256" key="4">
    <source>
        <dbReference type="ARBA" id="ARBA00023186"/>
    </source>
</evidence>
<name>A0A120G0U3_PSEFL</name>
<dbReference type="AlphaFoldDB" id="A0A120G0U3"/>
<proteinExistence type="predicted"/>
<evidence type="ECO:0000313" key="6">
    <source>
        <dbReference type="EMBL" id="KWV76767.1"/>
    </source>
</evidence>
<evidence type="ECO:0000256" key="5">
    <source>
        <dbReference type="ARBA" id="ARBA00093797"/>
    </source>
</evidence>
<sequence length="98" mass="11041">MSHALQRIDETREALIGALAERNWEAVGELDLGCRAVIDEVLSEAPVDEDALREKLESLLVVYRQLLEVTTGERQAIFEEMSQINQAKNASKVYHLFG</sequence>
<comment type="subcellular location">
    <subcellularLocation>
        <location evidence="1">Cytoplasm</location>
        <location evidence="1">Cytosol</location>
    </subcellularLocation>
</comment>
<comment type="caution">
    <text evidence="6">The sequence shown here is derived from an EMBL/GenBank/DDBJ whole genome shotgun (WGS) entry which is preliminary data.</text>
</comment>
<gene>
    <name evidence="6" type="ORF">PFL603g_02143</name>
</gene>